<dbReference type="GO" id="GO:0016491">
    <property type="term" value="F:oxidoreductase activity"/>
    <property type="evidence" value="ECO:0007669"/>
    <property type="project" value="UniProtKB-KW"/>
</dbReference>
<keyword evidence="3" id="KW-0560">Oxidoreductase</keyword>
<dbReference type="GO" id="GO:0051539">
    <property type="term" value="F:4 iron, 4 sulfur cluster binding"/>
    <property type="evidence" value="ECO:0007669"/>
    <property type="project" value="UniProtKB-KW"/>
</dbReference>
<dbReference type="SUPFAM" id="SSF51905">
    <property type="entry name" value="FAD/NAD(P)-binding domain"/>
    <property type="match status" value="1"/>
</dbReference>
<evidence type="ECO:0000256" key="5">
    <source>
        <dbReference type="ARBA" id="ARBA00023014"/>
    </source>
</evidence>
<feature type="region of interest" description="Disordered" evidence="6">
    <location>
        <begin position="760"/>
        <end position="783"/>
    </location>
</feature>
<organism evidence="9 10">
    <name type="scientific">Pirellulimonas nuda</name>
    <dbReference type="NCBI Taxonomy" id="2528009"/>
    <lineage>
        <taxon>Bacteria</taxon>
        <taxon>Pseudomonadati</taxon>
        <taxon>Planctomycetota</taxon>
        <taxon>Planctomycetia</taxon>
        <taxon>Pirellulales</taxon>
        <taxon>Lacipirellulaceae</taxon>
        <taxon>Pirellulimonas</taxon>
    </lineage>
</organism>
<keyword evidence="1" id="KW-0004">4Fe-4S</keyword>
<feature type="chain" id="PRO_5022033922" evidence="7">
    <location>
        <begin position="26"/>
        <end position="783"/>
    </location>
</feature>
<keyword evidence="2" id="KW-0479">Metal-binding</keyword>
<dbReference type="InterPro" id="IPR036188">
    <property type="entry name" value="FAD/NAD-bd_sf"/>
</dbReference>
<proteinExistence type="predicted"/>
<evidence type="ECO:0000256" key="2">
    <source>
        <dbReference type="ARBA" id="ARBA00022723"/>
    </source>
</evidence>
<dbReference type="Gene3D" id="3.50.50.60">
    <property type="entry name" value="FAD/NAD(P)-binding domain"/>
    <property type="match status" value="1"/>
</dbReference>
<dbReference type="InterPro" id="IPR039650">
    <property type="entry name" value="HdrA-like"/>
</dbReference>
<feature type="signal peptide" evidence="7">
    <location>
        <begin position="1"/>
        <end position="25"/>
    </location>
</feature>
<accession>A0A518DBJ6</accession>
<name>A0A518DBJ6_9BACT</name>
<protein>
    <submittedName>
        <fullName evidence="9">Acetylxylan esterase</fullName>
        <ecNumber evidence="9">3.1.1.72</ecNumber>
    </submittedName>
</protein>
<dbReference type="Proteomes" id="UP000317429">
    <property type="component" value="Chromosome"/>
</dbReference>
<dbReference type="PANTHER" id="PTHR43498:SF1">
    <property type="entry name" value="COB--COM HETERODISULFIDE REDUCTASE IRON-SULFUR SUBUNIT A"/>
    <property type="match status" value="1"/>
</dbReference>
<feature type="domain" description="SGNH hydrolase-type esterase" evidence="8">
    <location>
        <begin position="577"/>
        <end position="747"/>
    </location>
</feature>
<evidence type="ECO:0000259" key="8">
    <source>
        <dbReference type="Pfam" id="PF13472"/>
    </source>
</evidence>
<evidence type="ECO:0000313" key="10">
    <source>
        <dbReference type="Proteomes" id="UP000317429"/>
    </source>
</evidence>
<keyword evidence="4" id="KW-0408">Iron</keyword>
<dbReference type="Pfam" id="PF12831">
    <property type="entry name" value="FAD_oxidored"/>
    <property type="match status" value="1"/>
</dbReference>
<dbReference type="EC" id="3.1.1.72" evidence="9"/>
<evidence type="ECO:0000256" key="4">
    <source>
        <dbReference type="ARBA" id="ARBA00023004"/>
    </source>
</evidence>
<evidence type="ECO:0000256" key="1">
    <source>
        <dbReference type="ARBA" id="ARBA00022485"/>
    </source>
</evidence>
<keyword evidence="9" id="KW-0378">Hydrolase</keyword>
<evidence type="ECO:0000256" key="3">
    <source>
        <dbReference type="ARBA" id="ARBA00023002"/>
    </source>
</evidence>
<dbReference type="Pfam" id="PF13472">
    <property type="entry name" value="Lipase_GDSL_2"/>
    <property type="match status" value="1"/>
</dbReference>
<dbReference type="GO" id="GO:0046555">
    <property type="term" value="F:acetylxylan esterase activity"/>
    <property type="evidence" value="ECO:0007669"/>
    <property type="project" value="UniProtKB-EC"/>
</dbReference>
<keyword evidence="10" id="KW-1185">Reference proteome</keyword>
<evidence type="ECO:0000256" key="6">
    <source>
        <dbReference type="SAM" id="MobiDB-lite"/>
    </source>
</evidence>
<sequence precursor="true">MDLTRFWSWLLCGASCVCTATQCPAAVVTRDVCVYGATVGGITAAIQSARQGKSVVLVEPGRHIGGMTTGGLGATDIGNKGVIGGISREFYQRVAKHYADDAAWRWESRDDFFAHRSKRTTLEEVSGPDATMWTFEPHVAERILNEMLADNGCVVQFQQRLSIATMEGQRIVAIKTDAGDVYRAKIYVDATYEGDLLAMAGVSYRVGREANAQYNETLNGIREHTPKNQIYGGVDPYVVPGDPASGLIPLVQRGSGGIPGDGDQRVQAYNFRLCFTNVAENRRELTVPDNYDPALYELAARRAEKIVESGKQPVLSNFCNPVWMPNSKTDINNSQGISTDFIGMNYDYPDGDYATRDRIWKSHKDYILGFWHFMSTSPRVPQGLRQEFASFGPCKDEFTGDAGWPHQMYVREARRMVSDYVMTEHNCRGKEVADDPVGMAAYGMDSHNCQRIVQDGAARNEGDVQQHGLKPYPISYRAIVPAKGECQNLLAPVCVSATHIAFGSVRMEPVFMVLGQSAGAAAVIAIDADTSVQDVDYQKLRSRLLADGQVLARPAAKSAGPPKPRLTADGAGPPIICFGDSITKRGYPEELAKLLGKQVFNAGVAGNSSRHALQRLQRDVLSLRPEVVVVSLGTNDSRVAEDRVFVPVDEYEANLATIAESCQRAGIRVIFCTVPPIDADAYFTRHRREPFEQRGGLPAVLEDYRAAVVRVADRNALSIVDLNQQLAMRPDWRDQDGVHPTREGNRIIAGLVAEAIRQMPTPKAGNARSAAPTSRQQLGGAGG</sequence>
<dbReference type="InterPro" id="IPR013830">
    <property type="entry name" value="SGNH_hydro"/>
</dbReference>
<evidence type="ECO:0000313" key="9">
    <source>
        <dbReference type="EMBL" id="QDU88857.1"/>
    </source>
</evidence>
<dbReference type="Gene3D" id="3.40.50.1110">
    <property type="entry name" value="SGNH hydrolase"/>
    <property type="match status" value="1"/>
</dbReference>
<keyword evidence="5" id="KW-0411">Iron-sulfur</keyword>
<keyword evidence="7" id="KW-0732">Signal</keyword>
<reference evidence="9 10" key="1">
    <citation type="submission" date="2019-02" db="EMBL/GenBank/DDBJ databases">
        <title>Deep-cultivation of Planctomycetes and their phenomic and genomic characterization uncovers novel biology.</title>
        <authorList>
            <person name="Wiegand S."/>
            <person name="Jogler M."/>
            <person name="Boedeker C."/>
            <person name="Pinto D."/>
            <person name="Vollmers J."/>
            <person name="Rivas-Marin E."/>
            <person name="Kohn T."/>
            <person name="Peeters S.H."/>
            <person name="Heuer A."/>
            <person name="Rast P."/>
            <person name="Oberbeckmann S."/>
            <person name="Bunk B."/>
            <person name="Jeske O."/>
            <person name="Meyerdierks A."/>
            <person name="Storesund J.E."/>
            <person name="Kallscheuer N."/>
            <person name="Luecker S."/>
            <person name="Lage O.M."/>
            <person name="Pohl T."/>
            <person name="Merkel B.J."/>
            <person name="Hornburger P."/>
            <person name="Mueller R.-W."/>
            <person name="Bruemmer F."/>
            <person name="Labrenz M."/>
            <person name="Spormann A.M."/>
            <person name="Op den Camp H."/>
            <person name="Overmann J."/>
            <person name="Amann R."/>
            <person name="Jetten M.S.M."/>
            <person name="Mascher T."/>
            <person name="Medema M.H."/>
            <person name="Devos D.P."/>
            <person name="Kaster A.-K."/>
            <person name="Ovreas L."/>
            <person name="Rohde M."/>
            <person name="Galperin M.Y."/>
            <person name="Jogler C."/>
        </authorList>
    </citation>
    <scope>NUCLEOTIDE SEQUENCE [LARGE SCALE GENOMIC DNA]</scope>
    <source>
        <strain evidence="9 10">Pla175</strain>
    </source>
</reference>
<dbReference type="AlphaFoldDB" id="A0A518DBJ6"/>
<evidence type="ECO:0000256" key="7">
    <source>
        <dbReference type="SAM" id="SignalP"/>
    </source>
</evidence>
<dbReference type="SUPFAM" id="SSF52266">
    <property type="entry name" value="SGNH hydrolase"/>
    <property type="match status" value="1"/>
</dbReference>
<dbReference type="InterPro" id="IPR036514">
    <property type="entry name" value="SGNH_hydro_sf"/>
</dbReference>
<dbReference type="PANTHER" id="PTHR43498">
    <property type="entry name" value="FERREDOXIN:COB-COM HETERODISULFIDE REDUCTASE SUBUNIT A"/>
    <property type="match status" value="1"/>
</dbReference>
<dbReference type="KEGG" id="pnd:Pla175_22410"/>
<dbReference type="GO" id="GO:0046872">
    <property type="term" value="F:metal ion binding"/>
    <property type="evidence" value="ECO:0007669"/>
    <property type="project" value="UniProtKB-KW"/>
</dbReference>
<gene>
    <name evidence="9" type="primary">axeA1_1</name>
    <name evidence="9" type="ORF">Pla175_22410</name>
</gene>
<dbReference type="EMBL" id="CP036291">
    <property type="protein sequence ID" value="QDU88857.1"/>
    <property type="molecule type" value="Genomic_DNA"/>
</dbReference>